<keyword evidence="1" id="KW-0472">Membrane</keyword>
<gene>
    <name evidence="2" type="ORF">CLTEP_26290</name>
</gene>
<dbReference type="AlphaFoldDB" id="A0A151ASB8"/>
<feature type="transmembrane region" description="Helical" evidence="1">
    <location>
        <begin position="73"/>
        <end position="93"/>
    </location>
</feature>
<evidence type="ECO:0000313" key="3">
    <source>
        <dbReference type="Proteomes" id="UP000075531"/>
    </source>
</evidence>
<dbReference type="Proteomes" id="UP000075531">
    <property type="component" value="Unassembled WGS sequence"/>
</dbReference>
<feature type="transmembrane region" description="Helical" evidence="1">
    <location>
        <begin position="43"/>
        <end position="61"/>
    </location>
</feature>
<evidence type="ECO:0000313" key="2">
    <source>
        <dbReference type="EMBL" id="KYH30482.1"/>
    </source>
</evidence>
<keyword evidence="1" id="KW-1133">Transmembrane helix</keyword>
<dbReference type="EMBL" id="LTBA01000072">
    <property type="protein sequence ID" value="KYH30482.1"/>
    <property type="molecule type" value="Genomic_DNA"/>
</dbReference>
<sequence length="108" mass="12420">MKNDKFDQIIIDSLKDEEILTPEETLVNATKNLIKKKKSHTILLNKVYIFGLIFICILFSLEAINLAIKTKNIIIIISVVLWNLSILVLNFVFRVEFKAFLEIKGGQI</sequence>
<accession>A0A151ASB8</accession>
<reference evidence="2 3" key="1">
    <citation type="submission" date="2016-02" db="EMBL/GenBank/DDBJ databases">
        <title>Genome sequence of Clostridium tepidiprofundi DSM 19306.</title>
        <authorList>
            <person name="Poehlein A."/>
            <person name="Daniel R."/>
        </authorList>
    </citation>
    <scope>NUCLEOTIDE SEQUENCE [LARGE SCALE GENOMIC DNA]</scope>
    <source>
        <strain evidence="2 3">DSM 19306</strain>
    </source>
</reference>
<name>A0A151ASB8_9CLOT</name>
<dbReference type="RefSeq" id="WP_066827389.1">
    <property type="nucleotide sequence ID" value="NZ_LTBA01000072.1"/>
</dbReference>
<organism evidence="2 3">
    <name type="scientific">Clostridium tepidiprofundi DSM 19306</name>
    <dbReference type="NCBI Taxonomy" id="1121338"/>
    <lineage>
        <taxon>Bacteria</taxon>
        <taxon>Bacillati</taxon>
        <taxon>Bacillota</taxon>
        <taxon>Clostridia</taxon>
        <taxon>Eubacteriales</taxon>
        <taxon>Clostridiaceae</taxon>
        <taxon>Clostridium</taxon>
    </lineage>
</organism>
<keyword evidence="3" id="KW-1185">Reference proteome</keyword>
<dbReference type="PATRIC" id="fig|1121338.3.peg.2735"/>
<dbReference type="OrthoDB" id="1957498at2"/>
<protein>
    <submittedName>
        <fullName evidence="2">Uncharacterized protein</fullName>
    </submittedName>
</protein>
<comment type="caution">
    <text evidence="2">The sequence shown here is derived from an EMBL/GenBank/DDBJ whole genome shotgun (WGS) entry which is preliminary data.</text>
</comment>
<proteinExistence type="predicted"/>
<keyword evidence="1" id="KW-0812">Transmembrane</keyword>
<evidence type="ECO:0000256" key="1">
    <source>
        <dbReference type="SAM" id="Phobius"/>
    </source>
</evidence>
<dbReference type="STRING" id="1121338.CLTEP_26290"/>